<evidence type="ECO:0000313" key="1">
    <source>
        <dbReference type="EMBL" id="MBJ7610581.1"/>
    </source>
</evidence>
<organism evidence="1 2">
    <name type="scientific">Candidatus Amunia macphersoniae</name>
    <dbReference type="NCBI Taxonomy" id="3127014"/>
    <lineage>
        <taxon>Bacteria</taxon>
        <taxon>Bacillati</taxon>
        <taxon>Candidatus Dormiibacterota</taxon>
        <taxon>Candidatus Dormibacteria</taxon>
        <taxon>Candidatus Aeolococcales</taxon>
        <taxon>Candidatus Aeolococcaceae</taxon>
        <taxon>Candidatus Amunia</taxon>
    </lineage>
</organism>
<comment type="caution">
    <text evidence="1">The sequence shown here is derived from an EMBL/GenBank/DDBJ whole genome shotgun (WGS) entry which is preliminary data.</text>
</comment>
<reference evidence="1 2" key="1">
    <citation type="submission" date="2020-10" db="EMBL/GenBank/DDBJ databases">
        <title>Ca. Dormibacterota MAGs.</title>
        <authorList>
            <person name="Montgomery K."/>
        </authorList>
    </citation>
    <scope>NUCLEOTIDE SEQUENCE [LARGE SCALE GENOMIC DNA]</scope>
    <source>
        <strain evidence="1">Mitchell_Peninsula_5</strain>
    </source>
</reference>
<proteinExistence type="predicted"/>
<protein>
    <submittedName>
        <fullName evidence="1">Uncharacterized protein</fullName>
    </submittedName>
</protein>
<gene>
    <name evidence="1" type="ORF">JF887_14330</name>
</gene>
<name>A0A934NHJ1_9BACT</name>
<dbReference type="EMBL" id="JAEKNN010000066">
    <property type="protein sequence ID" value="MBJ7610581.1"/>
    <property type="molecule type" value="Genomic_DNA"/>
</dbReference>
<accession>A0A934NHJ1</accession>
<evidence type="ECO:0000313" key="2">
    <source>
        <dbReference type="Proteomes" id="UP000614410"/>
    </source>
</evidence>
<sequence length="120" mass="13005">MTQPTSHPNVFYTIDEARHAVIRSAAICLRGTAGRPPRLVAAILTGATSRSRWNNSDRSIAVRHRLNLDQVTAAGFGWVIDEELQGILSATGLDTYELHDIDLIIDMAGPLDPNELTAAA</sequence>
<dbReference type="AlphaFoldDB" id="A0A934NHJ1"/>
<dbReference type="Proteomes" id="UP000614410">
    <property type="component" value="Unassembled WGS sequence"/>
</dbReference>